<reference evidence="2" key="1">
    <citation type="submission" date="2025-08" db="UniProtKB">
        <authorList>
            <consortium name="RefSeq"/>
        </authorList>
    </citation>
    <scope>IDENTIFICATION</scope>
</reference>
<dbReference type="KEGG" id="osn:115221227"/>
<dbReference type="RefSeq" id="XP_029647242.1">
    <property type="nucleotide sequence ID" value="XM_029791382.1"/>
</dbReference>
<dbReference type="PANTHER" id="PTHR46060">
    <property type="entry name" value="MARINER MOS1 TRANSPOSASE-LIKE PROTEIN"/>
    <property type="match status" value="1"/>
</dbReference>
<dbReference type="AlphaFoldDB" id="A0A6P7TAS1"/>
<gene>
    <name evidence="2" type="primary">LOC115221227</name>
</gene>
<evidence type="ECO:0000313" key="2">
    <source>
        <dbReference type="RefSeq" id="XP_029647242.1"/>
    </source>
</evidence>
<accession>A0A6P7TAS1</accession>
<proteinExistence type="predicted"/>
<dbReference type="PANTHER" id="PTHR46060:SF1">
    <property type="entry name" value="MARINER MOS1 TRANSPOSASE-LIKE PROTEIN"/>
    <property type="match status" value="1"/>
</dbReference>
<sequence length="156" mass="17499">MTWSSNLMPLIAIADYNAAKPVIGDDIFLSNLINYTGNTLDYCNVCRWVHRLKDENVGTVSVANKLRSGRPSSSVNPANKAKADALIREDRCITLDELAENFEVSHGSAYNIVKSLGFSKVCARWVLRELTTEHKTDRVNACTELLEQSQRDNTFF</sequence>
<dbReference type="Proteomes" id="UP000515154">
    <property type="component" value="Linkage group LG18"/>
</dbReference>
<keyword evidence="1" id="KW-1185">Reference proteome</keyword>
<evidence type="ECO:0000313" key="1">
    <source>
        <dbReference type="Proteomes" id="UP000515154"/>
    </source>
</evidence>
<organism evidence="1 2">
    <name type="scientific">Octopus sinensis</name>
    <name type="common">East Asian common octopus</name>
    <dbReference type="NCBI Taxonomy" id="2607531"/>
    <lineage>
        <taxon>Eukaryota</taxon>
        <taxon>Metazoa</taxon>
        <taxon>Spiralia</taxon>
        <taxon>Lophotrochozoa</taxon>
        <taxon>Mollusca</taxon>
        <taxon>Cephalopoda</taxon>
        <taxon>Coleoidea</taxon>
        <taxon>Octopodiformes</taxon>
        <taxon>Octopoda</taxon>
        <taxon>Incirrata</taxon>
        <taxon>Octopodidae</taxon>
        <taxon>Octopus</taxon>
    </lineage>
</organism>
<protein>
    <submittedName>
        <fullName evidence="2">Uncharacterized protein LOC115221227</fullName>
    </submittedName>
</protein>
<name>A0A6P7TAS1_9MOLL</name>
<dbReference type="InterPro" id="IPR052709">
    <property type="entry name" value="Transposase-MT_Hybrid"/>
</dbReference>